<dbReference type="Pfam" id="PF03969">
    <property type="entry name" value="AFG1_ATPase"/>
    <property type="match status" value="1"/>
</dbReference>
<dbReference type="SUPFAM" id="SSF52540">
    <property type="entry name" value="P-loop containing nucleoside triphosphate hydrolases"/>
    <property type="match status" value="1"/>
</dbReference>
<evidence type="ECO:0000313" key="5">
    <source>
        <dbReference type="Proteomes" id="UP001334248"/>
    </source>
</evidence>
<dbReference type="NCBIfam" id="NF040713">
    <property type="entry name" value="ZapE"/>
    <property type="match status" value="1"/>
</dbReference>
<proteinExistence type="inferred from homology"/>
<keyword evidence="5" id="KW-1185">Reference proteome</keyword>
<organism evidence="4 5">
    <name type="scientific">Knufia obscura</name>
    <dbReference type="NCBI Taxonomy" id="1635080"/>
    <lineage>
        <taxon>Eukaryota</taxon>
        <taxon>Fungi</taxon>
        <taxon>Dikarya</taxon>
        <taxon>Ascomycota</taxon>
        <taxon>Pezizomycotina</taxon>
        <taxon>Eurotiomycetes</taxon>
        <taxon>Chaetothyriomycetidae</taxon>
        <taxon>Chaetothyriales</taxon>
        <taxon>Trichomeriaceae</taxon>
        <taxon>Knufia</taxon>
    </lineage>
</organism>
<dbReference type="RefSeq" id="XP_064732712.1">
    <property type="nucleotide sequence ID" value="XM_064872332.1"/>
</dbReference>
<comment type="similarity">
    <text evidence="1">Belongs to the AFG1 ATPase family.</text>
</comment>
<evidence type="ECO:0008006" key="6">
    <source>
        <dbReference type="Google" id="ProtNLM"/>
    </source>
</evidence>
<dbReference type="Proteomes" id="UP001334248">
    <property type="component" value="Unassembled WGS sequence"/>
</dbReference>
<keyword evidence="2" id="KW-0547">Nucleotide-binding</keyword>
<dbReference type="PANTHER" id="PTHR12169">
    <property type="entry name" value="ATPASE N2B"/>
    <property type="match status" value="1"/>
</dbReference>
<evidence type="ECO:0000256" key="2">
    <source>
        <dbReference type="ARBA" id="ARBA00022741"/>
    </source>
</evidence>
<dbReference type="GeneID" id="89997354"/>
<sequence>MSRSSPLLTAYQNLLSKGRLKPNAGQAALVDQLGRIQHGLTTNTRWWKQNNTPSGNGIYIYGGVGTGKSRIADLFAATLPANVTRRRAHFFEFMMDTHMRLHRARSEPNYAGDPLTRIGQEIHSESSVLCLDEFQVSDIADAMILKRLFGSFWESGGIMISTSNRHPTKLYKNGLNRPLFIPFIQELERRCLVFRMEGDHDYRMDGQKQHKRQDIFFVDALEFQNSLSNATNGTTPSPVEIPVVMNRKLKVDAAQPQPPSTDTQPSSPKPIVSTTFSTLCEAPLSASDYHALCAYTSTIYLSGLRRFASDELDIVRRFITLVDVAYESRTRVFCLSTDPILKTFENIILAESPRSNGGDGGQSPSSEALDKLREVLQDQNLTVKGEGGSSSSMMSTFINDVEWSATGLKEASLATGGAGETDVRFAVGRAISRLSEMGFVGYGVAD</sequence>
<dbReference type="EMBL" id="JAVHJV010000003">
    <property type="protein sequence ID" value="KAK5944622.1"/>
    <property type="molecule type" value="Genomic_DNA"/>
</dbReference>
<protein>
    <recommendedName>
        <fullName evidence="6">AFG1-like ATPase</fullName>
    </recommendedName>
</protein>
<dbReference type="PANTHER" id="PTHR12169:SF6">
    <property type="entry name" value="AFG1-LIKE ATPASE"/>
    <property type="match status" value="1"/>
</dbReference>
<accession>A0ABR0RVK2</accession>
<evidence type="ECO:0000313" key="4">
    <source>
        <dbReference type="EMBL" id="KAK5944622.1"/>
    </source>
</evidence>
<dbReference type="InterPro" id="IPR027417">
    <property type="entry name" value="P-loop_NTPase"/>
</dbReference>
<gene>
    <name evidence="4" type="ORF">PMZ80_003905</name>
</gene>
<dbReference type="InterPro" id="IPR005654">
    <property type="entry name" value="ATPase_AFG1-like"/>
</dbReference>
<keyword evidence="3" id="KW-0067">ATP-binding</keyword>
<comment type="caution">
    <text evidence="4">The sequence shown here is derived from an EMBL/GenBank/DDBJ whole genome shotgun (WGS) entry which is preliminary data.</text>
</comment>
<reference evidence="4 5" key="1">
    <citation type="journal article" date="2023" name="Res Sq">
        <title>Genomic and morphological characterization of Knufia obscura isolated from the Mars 2020 spacecraft assembly facility.</title>
        <authorList>
            <person name="Chander A.M."/>
            <person name="Teixeira M.M."/>
            <person name="Singh N.K."/>
            <person name="Williams M.P."/>
            <person name="Parker C.W."/>
            <person name="Leo P."/>
            <person name="Stajich J.E."/>
            <person name="Torok T."/>
            <person name="Tighe S."/>
            <person name="Mason C.E."/>
            <person name="Venkateswaran K."/>
        </authorList>
    </citation>
    <scope>NUCLEOTIDE SEQUENCE [LARGE SCALE GENOMIC DNA]</scope>
    <source>
        <strain evidence="4 5">CCFEE 5817</strain>
    </source>
</reference>
<dbReference type="Gene3D" id="3.40.50.300">
    <property type="entry name" value="P-loop containing nucleotide triphosphate hydrolases"/>
    <property type="match status" value="1"/>
</dbReference>
<evidence type="ECO:0000256" key="3">
    <source>
        <dbReference type="ARBA" id="ARBA00022840"/>
    </source>
</evidence>
<name>A0ABR0RVK2_9EURO</name>
<evidence type="ECO:0000256" key="1">
    <source>
        <dbReference type="ARBA" id="ARBA00010322"/>
    </source>
</evidence>